<feature type="compositionally biased region" description="Low complexity" evidence="4">
    <location>
        <begin position="103"/>
        <end position="117"/>
    </location>
</feature>
<dbReference type="InterPro" id="IPR013083">
    <property type="entry name" value="Znf_RING/FYVE/PHD"/>
</dbReference>
<dbReference type="Pfam" id="PF13920">
    <property type="entry name" value="zf-C3HC4_3"/>
    <property type="match status" value="1"/>
</dbReference>
<reference evidence="6" key="1">
    <citation type="journal article" date="2019" name="bioRxiv">
        <title>The Genome of the Zebra Mussel, Dreissena polymorpha: A Resource for Invasive Species Research.</title>
        <authorList>
            <person name="McCartney M.A."/>
            <person name="Auch B."/>
            <person name="Kono T."/>
            <person name="Mallez S."/>
            <person name="Zhang Y."/>
            <person name="Obille A."/>
            <person name="Becker A."/>
            <person name="Abrahante J.E."/>
            <person name="Garbe J."/>
            <person name="Badalamenti J.P."/>
            <person name="Herman A."/>
            <person name="Mangelson H."/>
            <person name="Liachko I."/>
            <person name="Sullivan S."/>
            <person name="Sone E.D."/>
            <person name="Koren S."/>
            <person name="Silverstein K.A.T."/>
            <person name="Beckman K.B."/>
            <person name="Gohl D.M."/>
        </authorList>
    </citation>
    <scope>NUCLEOTIDE SEQUENCE</scope>
    <source>
        <strain evidence="6">Duluth1</strain>
        <tissue evidence="6">Whole animal</tissue>
    </source>
</reference>
<evidence type="ECO:0000313" key="6">
    <source>
        <dbReference type="EMBL" id="KAH3838698.1"/>
    </source>
</evidence>
<gene>
    <name evidence="6" type="ORF">DPMN_112111</name>
</gene>
<sequence length="408" mass="44615">MSPFCAFLNGKTTNNVPMQKPEDLLPCFSRSRQNAESADSDRQKYPHLYYKLNTRTTYGGSDVAATTFTATTTTTTSTAQGSTGSSTDAFRLRHTPQSHTLITQTTSSGRTATTTSTEHQSKAATEGATGSLADVARQKHSLQNSTSSTLINNFAQSLPAFQTYIAQKPETKSETLGARPKTTTAPAEQSAATDFLNSPELQFAVSFVAKAETLRQAIDANKGKGLPENFEGLFSDMYRQLESRVGSMSLNDDNGETPKHPQLHPYLCKQLQEGAQVLLFNNPVPLALPNAEDKSSERNIKKKKAARRRNNKKLNAIRKTTYVTEAPTSKIESSTPDNAVLTDIEIKAINEENSEMNSQVNCKVCLDAVAVVLHQPCNHISVCEICDHKLRKCPICITSITGRIVCFK</sequence>
<feature type="region of interest" description="Disordered" evidence="4">
    <location>
        <begin position="102"/>
        <end position="129"/>
    </location>
</feature>
<dbReference type="GO" id="GO:0008270">
    <property type="term" value="F:zinc ion binding"/>
    <property type="evidence" value="ECO:0007669"/>
    <property type="project" value="UniProtKB-KW"/>
</dbReference>
<protein>
    <recommendedName>
        <fullName evidence="5">RING-type domain-containing protein</fullName>
    </recommendedName>
</protein>
<dbReference type="Gene3D" id="3.30.40.10">
    <property type="entry name" value="Zinc/RING finger domain, C3HC4 (zinc finger)"/>
    <property type="match status" value="1"/>
</dbReference>
<keyword evidence="1 3" id="KW-0479">Metal-binding</keyword>
<dbReference type="EMBL" id="JAIWYP010000004">
    <property type="protein sequence ID" value="KAH3838698.1"/>
    <property type="molecule type" value="Genomic_DNA"/>
</dbReference>
<name>A0A9D4KFR4_DREPO</name>
<proteinExistence type="predicted"/>
<dbReference type="InterPro" id="IPR001841">
    <property type="entry name" value="Znf_RING"/>
</dbReference>
<organism evidence="6 7">
    <name type="scientific">Dreissena polymorpha</name>
    <name type="common">Zebra mussel</name>
    <name type="synonym">Mytilus polymorpha</name>
    <dbReference type="NCBI Taxonomy" id="45954"/>
    <lineage>
        <taxon>Eukaryota</taxon>
        <taxon>Metazoa</taxon>
        <taxon>Spiralia</taxon>
        <taxon>Lophotrochozoa</taxon>
        <taxon>Mollusca</taxon>
        <taxon>Bivalvia</taxon>
        <taxon>Autobranchia</taxon>
        <taxon>Heteroconchia</taxon>
        <taxon>Euheterodonta</taxon>
        <taxon>Imparidentia</taxon>
        <taxon>Neoheterodontei</taxon>
        <taxon>Myida</taxon>
        <taxon>Dreissenoidea</taxon>
        <taxon>Dreissenidae</taxon>
        <taxon>Dreissena</taxon>
    </lineage>
</organism>
<feature type="region of interest" description="Disordered" evidence="4">
    <location>
        <begin position="290"/>
        <end position="309"/>
    </location>
</feature>
<evidence type="ECO:0000256" key="1">
    <source>
        <dbReference type="ARBA" id="ARBA00022771"/>
    </source>
</evidence>
<dbReference type="AlphaFoldDB" id="A0A9D4KFR4"/>
<feature type="domain" description="RING-type" evidence="5">
    <location>
        <begin position="362"/>
        <end position="396"/>
    </location>
</feature>
<dbReference type="Proteomes" id="UP000828390">
    <property type="component" value="Unassembled WGS sequence"/>
</dbReference>
<evidence type="ECO:0000256" key="2">
    <source>
        <dbReference type="ARBA" id="ARBA00022833"/>
    </source>
</evidence>
<evidence type="ECO:0000256" key="4">
    <source>
        <dbReference type="SAM" id="MobiDB-lite"/>
    </source>
</evidence>
<keyword evidence="1 3" id="KW-0863">Zinc-finger</keyword>
<reference evidence="6" key="2">
    <citation type="submission" date="2020-11" db="EMBL/GenBank/DDBJ databases">
        <authorList>
            <person name="McCartney M.A."/>
            <person name="Auch B."/>
            <person name="Kono T."/>
            <person name="Mallez S."/>
            <person name="Becker A."/>
            <person name="Gohl D.M."/>
            <person name="Silverstein K.A.T."/>
            <person name="Koren S."/>
            <person name="Bechman K.B."/>
            <person name="Herman A."/>
            <person name="Abrahante J.E."/>
            <person name="Garbe J."/>
        </authorList>
    </citation>
    <scope>NUCLEOTIDE SEQUENCE</scope>
    <source>
        <strain evidence="6">Duluth1</strain>
        <tissue evidence="6">Whole animal</tissue>
    </source>
</reference>
<evidence type="ECO:0000259" key="5">
    <source>
        <dbReference type="PROSITE" id="PS50089"/>
    </source>
</evidence>
<dbReference type="PROSITE" id="PS50089">
    <property type="entry name" value="ZF_RING_2"/>
    <property type="match status" value="1"/>
</dbReference>
<keyword evidence="2" id="KW-0862">Zinc</keyword>
<evidence type="ECO:0000256" key="3">
    <source>
        <dbReference type="PROSITE-ProRule" id="PRU00175"/>
    </source>
</evidence>
<evidence type="ECO:0000313" key="7">
    <source>
        <dbReference type="Proteomes" id="UP000828390"/>
    </source>
</evidence>
<comment type="caution">
    <text evidence="6">The sequence shown here is derived from an EMBL/GenBank/DDBJ whole genome shotgun (WGS) entry which is preliminary data.</text>
</comment>
<feature type="compositionally biased region" description="Basic residues" evidence="4">
    <location>
        <begin position="300"/>
        <end position="309"/>
    </location>
</feature>
<accession>A0A9D4KFR4</accession>
<keyword evidence="7" id="KW-1185">Reference proteome</keyword>